<dbReference type="GO" id="GO:0016020">
    <property type="term" value="C:membrane"/>
    <property type="evidence" value="ECO:0007669"/>
    <property type="project" value="TreeGrafter"/>
</dbReference>
<keyword evidence="3" id="KW-0472">Membrane</keyword>
<feature type="compositionally biased region" description="Polar residues" evidence="2">
    <location>
        <begin position="63"/>
        <end position="75"/>
    </location>
</feature>
<dbReference type="Proteomes" id="UP001152803">
    <property type="component" value="Unassembled WGS sequence"/>
</dbReference>
<comment type="caution">
    <text evidence="4">The sequence shown here is derived from an EMBL/GenBank/DDBJ whole genome shotgun (WGS) entry which is preliminary data.</text>
</comment>
<feature type="region of interest" description="Disordered" evidence="2">
    <location>
        <begin position="63"/>
        <end position="175"/>
    </location>
</feature>
<feature type="compositionally biased region" description="Basic residues" evidence="2">
    <location>
        <begin position="112"/>
        <end position="122"/>
    </location>
</feature>
<dbReference type="Pfam" id="PF05461">
    <property type="entry name" value="ApoL"/>
    <property type="match status" value="1"/>
</dbReference>
<dbReference type="AlphaFoldDB" id="A0A9Q1HQQ0"/>
<dbReference type="InterPro" id="IPR008405">
    <property type="entry name" value="ApoL"/>
</dbReference>
<feature type="compositionally biased region" description="Polar residues" evidence="2">
    <location>
        <begin position="332"/>
        <end position="351"/>
    </location>
</feature>
<gene>
    <name evidence="4" type="ORF">COCON_G00210030</name>
</gene>
<dbReference type="GO" id="GO:0006869">
    <property type="term" value="P:lipid transport"/>
    <property type="evidence" value="ECO:0007669"/>
    <property type="project" value="InterPro"/>
</dbReference>
<evidence type="ECO:0000313" key="5">
    <source>
        <dbReference type="Proteomes" id="UP001152803"/>
    </source>
</evidence>
<feature type="region of interest" description="Disordered" evidence="2">
    <location>
        <begin position="188"/>
        <end position="405"/>
    </location>
</feature>
<feature type="compositionally biased region" description="Low complexity" evidence="2">
    <location>
        <begin position="284"/>
        <end position="303"/>
    </location>
</feature>
<dbReference type="EMBL" id="JAFJMO010000016">
    <property type="protein sequence ID" value="KAJ8254391.1"/>
    <property type="molecule type" value="Genomic_DNA"/>
</dbReference>
<proteinExistence type="inferred from homology"/>
<dbReference type="GO" id="GO:0008289">
    <property type="term" value="F:lipid binding"/>
    <property type="evidence" value="ECO:0007669"/>
    <property type="project" value="InterPro"/>
</dbReference>
<evidence type="ECO:0000256" key="1">
    <source>
        <dbReference type="ARBA" id="ARBA00010090"/>
    </source>
</evidence>
<feature type="compositionally biased region" description="Basic and acidic residues" evidence="2">
    <location>
        <begin position="252"/>
        <end position="262"/>
    </location>
</feature>
<comment type="similarity">
    <text evidence="1">Belongs to the apolipoprotein L family.</text>
</comment>
<feature type="compositionally biased region" description="Low complexity" evidence="2">
    <location>
        <begin position="1"/>
        <end position="16"/>
    </location>
</feature>
<name>A0A9Q1HQQ0_CONCO</name>
<evidence type="ECO:0000313" key="4">
    <source>
        <dbReference type="EMBL" id="KAJ8254391.1"/>
    </source>
</evidence>
<dbReference type="GO" id="GO:0042157">
    <property type="term" value="P:lipoprotein metabolic process"/>
    <property type="evidence" value="ECO:0007669"/>
    <property type="project" value="InterPro"/>
</dbReference>
<feature type="transmembrane region" description="Helical" evidence="3">
    <location>
        <begin position="560"/>
        <end position="582"/>
    </location>
</feature>
<organism evidence="4 5">
    <name type="scientific">Conger conger</name>
    <name type="common">Conger eel</name>
    <name type="synonym">Muraena conger</name>
    <dbReference type="NCBI Taxonomy" id="82655"/>
    <lineage>
        <taxon>Eukaryota</taxon>
        <taxon>Metazoa</taxon>
        <taxon>Chordata</taxon>
        <taxon>Craniata</taxon>
        <taxon>Vertebrata</taxon>
        <taxon>Euteleostomi</taxon>
        <taxon>Actinopterygii</taxon>
        <taxon>Neopterygii</taxon>
        <taxon>Teleostei</taxon>
        <taxon>Anguilliformes</taxon>
        <taxon>Congridae</taxon>
        <taxon>Conger</taxon>
    </lineage>
</organism>
<feature type="transmembrane region" description="Helical" evidence="3">
    <location>
        <begin position="588"/>
        <end position="612"/>
    </location>
</feature>
<evidence type="ECO:0000256" key="2">
    <source>
        <dbReference type="SAM" id="MobiDB-lite"/>
    </source>
</evidence>
<keyword evidence="5" id="KW-1185">Reference proteome</keyword>
<dbReference type="PANTHER" id="PTHR14096:SF59">
    <property type="entry name" value="APOLIPOPROTEIN L, 1 ISOFORM X1"/>
    <property type="match status" value="1"/>
</dbReference>
<keyword evidence="3" id="KW-1133">Transmembrane helix</keyword>
<dbReference type="PANTHER" id="PTHR14096">
    <property type="entry name" value="APOLIPOPROTEIN L"/>
    <property type="match status" value="1"/>
</dbReference>
<feature type="compositionally biased region" description="Polar residues" evidence="2">
    <location>
        <begin position="189"/>
        <end position="205"/>
    </location>
</feature>
<dbReference type="OrthoDB" id="8920155at2759"/>
<dbReference type="GO" id="GO:0005576">
    <property type="term" value="C:extracellular region"/>
    <property type="evidence" value="ECO:0007669"/>
    <property type="project" value="InterPro"/>
</dbReference>
<protein>
    <submittedName>
        <fullName evidence="4">Uncharacterized protein</fullName>
    </submittedName>
</protein>
<feature type="region of interest" description="Disordered" evidence="2">
    <location>
        <begin position="1"/>
        <end position="22"/>
    </location>
</feature>
<evidence type="ECO:0000256" key="3">
    <source>
        <dbReference type="SAM" id="Phobius"/>
    </source>
</evidence>
<sequence length="762" mass="82902">MSTSGSSDGDSGSPPVDCDPEYEDTLKVFGQGAEVAPGGLECSQQEPAPLYVEILPDQTTATQVSHLGRSTSFTLQPKPPAPMHHRTKSDSEPLSRKPAWFLLRLDQQNAKRGAKKPLHSSIRRPCPERPPPPTFTLNPGDDRPPLQKQMSTSGSSDDCDPQDGESTTPPVDCDSVYEDSLKFFEEAAESTSTKVSHLGRSTSLVTLKPKPPVPVQRTKSEPEPKPRTPVGLQLNLDQQKSKEGAKWQEPWHACDQRPRPERPPPPNYTLKCSADRPPLKKQMSTSGSSDGCDPPDGDSGTPPVVHDSHYDSKSPPVSCETQYDSKSPPVSCETQYDSKSPPVSSETQYDSKTPPVGCETQYDSKTPPVGCETQSEDRKTPPGAFVDDLKMSSPHSSASVPPLPPRVGLSDSVIGQGHTYLELTASTEAPTRKAVHDFFSKRPLPPVPHQQPQPEPLYEELTSCSCVTSGDSAERKPEDYEVLMAWWHTVDHWDNMPLDCELSEEEEMRVFALTAYRIKMGLRLFDCLLSRNGQSLQDLLTELDAAADGLDKTRKKAKMVTMTGGTTGAVGGVLTVAGLALAPMTLGASLVVSAVGVGVATAGGLTGASAAFSSKVSRNLDRKNVERIVLDFWDEVFDIERCLQFVNAAMEWLGRQDPARLTAADGETGAVVRLATVARSNRSSIQTADQSLEILWQFSQDIDDFFASGEAQKLKKGTEKQFAERIRSLAQQLREGLDSLMRIREILSLAASTTGVYEDLSA</sequence>
<accession>A0A9Q1HQQ0</accession>
<keyword evidence="3" id="KW-0812">Transmembrane</keyword>
<reference evidence="4" key="1">
    <citation type="journal article" date="2023" name="Science">
        <title>Genome structures resolve the early diversification of teleost fishes.</title>
        <authorList>
            <person name="Parey E."/>
            <person name="Louis A."/>
            <person name="Montfort J."/>
            <person name="Bouchez O."/>
            <person name="Roques C."/>
            <person name="Iampietro C."/>
            <person name="Lluch J."/>
            <person name="Castinel A."/>
            <person name="Donnadieu C."/>
            <person name="Desvignes T."/>
            <person name="Floi Bucao C."/>
            <person name="Jouanno E."/>
            <person name="Wen M."/>
            <person name="Mejri S."/>
            <person name="Dirks R."/>
            <person name="Jansen H."/>
            <person name="Henkel C."/>
            <person name="Chen W.J."/>
            <person name="Zahm M."/>
            <person name="Cabau C."/>
            <person name="Klopp C."/>
            <person name="Thompson A.W."/>
            <person name="Robinson-Rechavi M."/>
            <person name="Braasch I."/>
            <person name="Lecointre G."/>
            <person name="Bobe J."/>
            <person name="Postlethwait J.H."/>
            <person name="Berthelot C."/>
            <person name="Roest Crollius H."/>
            <person name="Guiguen Y."/>
        </authorList>
    </citation>
    <scope>NUCLEOTIDE SEQUENCE</scope>
    <source>
        <strain evidence="4">Concon-B</strain>
    </source>
</reference>